<dbReference type="InterPro" id="IPR036388">
    <property type="entry name" value="WH-like_DNA-bd_sf"/>
</dbReference>
<dbReference type="InterPro" id="IPR000792">
    <property type="entry name" value="Tscrpt_reg_LuxR_C"/>
</dbReference>
<keyword evidence="3" id="KW-1185">Reference proteome</keyword>
<gene>
    <name evidence="2" type="ORF">EXY23_06910</name>
</gene>
<evidence type="ECO:0000313" key="3">
    <source>
        <dbReference type="Proteomes" id="UP000295023"/>
    </source>
</evidence>
<dbReference type="GO" id="GO:0003677">
    <property type="term" value="F:DNA binding"/>
    <property type="evidence" value="ECO:0007669"/>
    <property type="project" value="InterPro"/>
</dbReference>
<dbReference type="GO" id="GO:0006355">
    <property type="term" value="P:regulation of DNA-templated transcription"/>
    <property type="evidence" value="ECO:0007669"/>
    <property type="project" value="InterPro"/>
</dbReference>
<proteinExistence type="predicted"/>
<dbReference type="Pfam" id="PF00196">
    <property type="entry name" value="GerE"/>
    <property type="match status" value="1"/>
</dbReference>
<dbReference type="SUPFAM" id="SSF46894">
    <property type="entry name" value="C-terminal effector domain of the bipartite response regulators"/>
    <property type="match status" value="1"/>
</dbReference>
<dbReference type="OrthoDB" id="7321545at2"/>
<reference evidence="2 3" key="1">
    <citation type="submission" date="2019-03" db="EMBL/GenBank/DDBJ databases">
        <title>Paracraurococcus aquatilis NE82 genome sequence.</title>
        <authorList>
            <person name="Zhao Y."/>
            <person name="Du Z."/>
        </authorList>
    </citation>
    <scope>NUCLEOTIDE SEQUENCE [LARGE SCALE GENOMIC DNA]</scope>
    <source>
        <strain evidence="2 3">NE82</strain>
    </source>
</reference>
<dbReference type="InterPro" id="IPR016032">
    <property type="entry name" value="Sig_transdc_resp-reg_C-effctor"/>
</dbReference>
<dbReference type="Proteomes" id="UP000295023">
    <property type="component" value="Unassembled WGS sequence"/>
</dbReference>
<dbReference type="EMBL" id="SKBM01000005">
    <property type="protein sequence ID" value="TCZ64371.1"/>
    <property type="molecule type" value="Genomic_DNA"/>
</dbReference>
<protein>
    <recommendedName>
        <fullName evidence="1">HTH luxR-type domain-containing protein</fullName>
    </recommendedName>
</protein>
<dbReference type="AlphaFoldDB" id="A0A4R4DQR7"/>
<dbReference type="SMART" id="SM00421">
    <property type="entry name" value="HTH_LUXR"/>
    <property type="match status" value="1"/>
</dbReference>
<name>A0A4R4DQR7_9PROT</name>
<accession>A0A4R4DQR7</accession>
<sequence>MVAADDRLEGLIDLLYDAAAGACGWDQVLHGLTDAFAAQCAAFGIVGPHAPGRILHTGLDPVLVERYLLRHAGRNELARRTETLPTGSVVTDADLMPKAEFRRTAFYLDCLRPLGLDSVMSCRAARQPNGLVANVALFRTPAQGDFTATEVAGYERLAPHLCRAIALHLRIAEAEGDRRALEGALETLPRAALLVDGAARVLRRNAAGAALLAARDGLGAERAEGGALRARLAAETTALRRMVAETVQGPARAGDGARHLVLTRAPPRPPLILAVLPLGAAGASSLGLPPAAAALLLVTDPATRPDPPPLALLREAFGLTRAEAEVAARAGQGEEVARIAEALGTTPGTTRLHLHRVFEKTGVHRQAELALVLARLHR</sequence>
<dbReference type="RefSeq" id="WP_132286091.1">
    <property type="nucleotide sequence ID" value="NZ_SKBM01000005.1"/>
</dbReference>
<organism evidence="2 3">
    <name type="scientific">Roseicella aquatilis</name>
    <dbReference type="NCBI Taxonomy" id="2527868"/>
    <lineage>
        <taxon>Bacteria</taxon>
        <taxon>Pseudomonadati</taxon>
        <taxon>Pseudomonadota</taxon>
        <taxon>Alphaproteobacteria</taxon>
        <taxon>Acetobacterales</taxon>
        <taxon>Roseomonadaceae</taxon>
        <taxon>Roseicella</taxon>
    </lineage>
</organism>
<dbReference type="Gene3D" id="1.10.10.10">
    <property type="entry name" value="Winged helix-like DNA-binding domain superfamily/Winged helix DNA-binding domain"/>
    <property type="match status" value="1"/>
</dbReference>
<evidence type="ECO:0000313" key="2">
    <source>
        <dbReference type="EMBL" id="TCZ64371.1"/>
    </source>
</evidence>
<comment type="caution">
    <text evidence="2">The sequence shown here is derived from an EMBL/GenBank/DDBJ whole genome shotgun (WGS) entry which is preliminary data.</text>
</comment>
<feature type="domain" description="HTH luxR-type" evidence="1">
    <location>
        <begin position="316"/>
        <end position="373"/>
    </location>
</feature>
<evidence type="ECO:0000259" key="1">
    <source>
        <dbReference type="SMART" id="SM00421"/>
    </source>
</evidence>